<gene>
    <name evidence="2" type="ORF">ABID24_002944</name>
</gene>
<accession>A0ABV2M5E4</accession>
<reference evidence="2 3" key="1">
    <citation type="submission" date="2024-06" db="EMBL/GenBank/DDBJ databases">
        <title>Genomic Encyclopedia of Type Strains, Phase IV (KMG-IV): sequencing the most valuable type-strain genomes for metagenomic binning, comparative biology and taxonomic classification.</title>
        <authorList>
            <person name="Goeker M."/>
        </authorList>
    </citation>
    <scope>NUCLEOTIDE SEQUENCE [LARGE SCALE GENOMIC DNA]</scope>
    <source>
        <strain evidence="2 3">DSM 29492</strain>
    </source>
</reference>
<dbReference type="Pfam" id="PF10592">
    <property type="entry name" value="AIPR"/>
    <property type="match status" value="1"/>
</dbReference>
<comment type="caution">
    <text evidence="2">The sequence shown here is derived from an EMBL/GenBank/DDBJ whole genome shotgun (WGS) entry which is preliminary data.</text>
</comment>
<evidence type="ECO:0000313" key="2">
    <source>
        <dbReference type="EMBL" id="MET3751683.1"/>
    </source>
</evidence>
<name>A0ABV2M5E4_9FIRM</name>
<evidence type="ECO:0000313" key="3">
    <source>
        <dbReference type="Proteomes" id="UP001549106"/>
    </source>
</evidence>
<dbReference type="EMBL" id="JBEPMJ010000026">
    <property type="protein sequence ID" value="MET3751683.1"/>
    <property type="molecule type" value="Genomic_DNA"/>
</dbReference>
<evidence type="ECO:0000259" key="1">
    <source>
        <dbReference type="Pfam" id="PF10592"/>
    </source>
</evidence>
<organism evidence="2 3">
    <name type="scientific">Blautia caecimuris</name>
    <dbReference type="NCBI Taxonomy" id="1796615"/>
    <lineage>
        <taxon>Bacteria</taxon>
        <taxon>Bacillati</taxon>
        <taxon>Bacillota</taxon>
        <taxon>Clostridia</taxon>
        <taxon>Lachnospirales</taxon>
        <taxon>Lachnospiraceae</taxon>
        <taxon>Blautia</taxon>
    </lineage>
</organism>
<dbReference type="InterPro" id="IPR018891">
    <property type="entry name" value="AIPR_C"/>
</dbReference>
<protein>
    <recommendedName>
        <fullName evidence="1">Abortive phage infection protein C-terminal domain-containing protein</fullName>
    </recommendedName>
</protein>
<dbReference type="Proteomes" id="UP001549106">
    <property type="component" value="Unassembled WGS sequence"/>
</dbReference>
<proteinExistence type="predicted"/>
<keyword evidence="3" id="KW-1185">Reference proteome</keyword>
<sequence>MTFKVNAVPTLTSPYRRDEKESGMYETIYYLLVNMRDLPENIPMDVNPRVPKMGTNVAKRLIHAVVEPETDFYVNNRGIVISAQAFSFNSTDSEVTIDLGEQNDENDRFSYGILDGGHTYTAIMQNRDKIPENIEKYVRIEVIINVLNITRLSDARNTSVQVSDIALFNLEDSFEDIHRVIKDETYAEKIAYKDNENKPINVSELLRLLYAFDIKKYPDDSMAPIQSYFGKA</sequence>
<dbReference type="RefSeq" id="WP_330671336.1">
    <property type="nucleotide sequence ID" value="NZ_BAABXP010000007.1"/>
</dbReference>
<feature type="domain" description="Abortive phage infection protein C-terminal" evidence="1">
    <location>
        <begin position="45"/>
        <end position="231"/>
    </location>
</feature>